<feature type="modified residue" description="4-aspartylphosphate" evidence="1">
    <location>
        <position position="57"/>
    </location>
</feature>
<feature type="domain" description="Response regulatory" evidence="2">
    <location>
        <begin position="4"/>
        <end position="117"/>
    </location>
</feature>
<dbReference type="Pfam" id="PF00072">
    <property type="entry name" value="Response_reg"/>
    <property type="match status" value="1"/>
</dbReference>
<feature type="domain" description="HTH LytTR-type" evidence="3">
    <location>
        <begin position="149"/>
        <end position="258"/>
    </location>
</feature>
<reference evidence="5" key="1">
    <citation type="journal article" date="2019" name="Int. J. Syst. Evol. Microbiol.">
        <title>The Global Catalogue of Microorganisms (GCM) 10K type strain sequencing project: providing services to taxonomists for standard genome sequencing and annotation.</title>
        <authorList>
            <consortium name="The Broad Institute Genomics Platform"/>
            <consortium name="The Broad Institute Genome Sequencing Center for Infectious Disease"/>
            <person name="Wu L."/>
            <person name="Ma J."/>
        </authorList>
    </citation>
    <scope>NUCLEOTIDE SEQUENCE [LARGE SCALE GENOMIC DNA]</scope>
    <source>
        <strain evidence="5">CGMCC 1.7030</strain>
    </source>
</reference>
<dbReference type="SUPFAM" id="SSF52172">
    <property type="entry name" value="CheY-like"/>
    <property type="match status" value="1"/>
</dbReference>
<dbReference type="SMART" id="SM00850">
    <property type="entry name" value="LytTR"/>
    <property type="match status" value="1"/>
</dbReference>
<dbReference type="InterPro" id="IPR007492">
    <property type="entry name" value="LytTR_DNA-bd_dom"/>
</dbReference>
<dbReference type="SMART" id="SM00448">
    <property type="entry name" value="REC"/>
    <property type="match status" value="1"/>
</dbReference>
<dbReference type="InterPro" id="IPR011006">
    <property type="entry name" value="CheY-like_superfamily"/>
</dbReference>
<name>A0ABW0BS52_9BACT</name>
<dbReference type="Proteomes" id="UP001596163">
    <property type="component" value="Unassembled WGS sequence"/>
</dbReference>
<evidence type="ECO:0000259" key="2">
    <source>
        <dbReference type="PROSITE" id="PS50110"/>
    </source>
</evidence>
<dbReference type="InterPro" id="IPR001789">
    <property type="entry name" value="Sig_transdc_resp-reg_receiver"/>
</dbReference>
<evidence type="ECO:0000259" key="3">
    <source>
        <dbReference type="PROSITE" id="PS50930"/>
    </source>
</evidence>
<dbReference type="RefSeq" id="WP_377911480.1">
    <property type="nucleotide sequence ID" value="NZ_JBHSKS010000001.1"/>
</dbReference>
<protein>
    <submittedName>
        <fullName evidence="4">LytR/AlgR family response regulator transcription factor</fullName>
    </submittedName>
</protein>
<organism evidence="4 5">
    <name type="scientific">Algoriphagus aquatilis</name>
    <dbReference type="NCBI Taxonomy" id="490186"/>
    <lineage>
        <taxon>Bacteria</taxon>
        <taxon>Pseudomonadati</taxon>
        <taxon>Bacteroidota</taxon>
        <taxon>Cytophagia</taxon>
        <taxon>Cytophagales</taxon>
        <taxon>Cyclobacteriaceae</taxon>
        <taxon>Algoriphagus</taxon>
    </lineage>
</organism>
<comment type="caution">
    <text evidence="4">The sequence shown here is derived from an EMBL/GenBank/DDBJ whole genome shotgun (WGS) entry which is preliminary data.</text>
</comment>
<dbReference type="PROSITE" id="PS50110">
    <property type="entry name" value="RESPONSE_REGULATORY"/>
    <property type="match status" value="1"/>
</dbReference>
<dbReference type="PANTHER" id="PTHR37299:SF1">
    <property type="entry name" value="STAGE 0 SPORULATION PROTEIN A HOMOLOG"/>
    <property type="match status" value="1"/>
</dbReference>
<dbReference type="Gene3D" id="2.40.50.1020">
    <property type="entry name" value="LytTr DNA-binding domain"/>
    <property type="match status" value="1"/>
</dbReference>
<accession>A0ABW0BS52</accession>
<evidence type="ECO:0000256" key="1">
    <source>
        <dbReference type="PROSITE-ProRule" id="PRU00169"/>
    </source>
</evidence>
<proteinExistence type="predicted"/>
<keyword evidence="1" id="KW-0597">Phosphoprotein</keyword>
<dbReference type="InterPro" id="IPR046947">
    <property type="entry name" value="LytR-like"/>
</dbReference>
<dbReference type="EMBL" id="JBHSKS010000001">
    <property type="protein sequence ID" value="MFC5190423.1"/>
    <property type="molecule type" value="Genomic_DNA"/>
</dbReference>
<keyword evidence="5" id="KW-1185">Reference proteome</keyword>
<dbReference type="Pfam" id="PF04397">
    <property type="entry name" value="LytTR"/>
    <property type="match status" value="1"/>
</dbReference>
<sequence>MYKNLLLVEDEPLAQARIRSILQKNYPTWTFEEPIQTVKDLKSALIMQASYDLILCDIHLADGLSFNAFKDVEVKVPIIFITAFDQYALQSFEHNCIDYVLKPIQEERLIRAIEKFRTLSKEGTASSISKEFVEEFLGKYAQKNFKKRFLTRSGNRLCFIPADSAAYFFAEDGVTFLIESGSSQKHIVDHSLNELEKDLLDPNKFYRINRSVIINLDYLIEMRPYVNGRLAISLNAKSDDQLIVAREKVSEFKSWINQ</sequence>
<gene>
    <name evidence="4" type="ORF">ACFPIK_01490</name>
</gene>
<evidence type="ECO:0000313" key="5">
    <source>
        <dbReference type="Proteomes" id="UP001596163"/>
    </source>
</evidence>
<dbReference type="PROSITE" id="PS50930">
    <property type="entry name" value="HTH_LYTTR"/>
    <property type="match status" value="1"/>
</dbReference>
<dbReference type="PANTHER" id="PTHR37299">
    <property type="entry name" value="TRANSCRIPTIONAL REGULATOR-RELATED"/>
    <property type="match status" value="1"/>
</dbReference>
<dbReference type="Gene3D" id="3.40.50.2300">
    <property type="match status" value="1"/>
</dbReference>
<evidence type="ECO:0000313" key="4">
    <source>
        <dbReference type="EMBL" id="MFC5190423.1"/>
    </source>
</evidence>